<dbReference type="EMBL" id="CP054140">
    <property type="protein sequence ID" value="QQG65616.1"/>
    <property type="molecule type" value="Genomic_DNA"/>
</dbReference>
<proteinExistence type="predicted"/>
<dbReference type="PANTHER" id="PTHR41542">
    <property type="entry name" value="BLL5807 PROTEIN"/>
    <property type="match status" value="1"/>
</dbReference>
<sequence>MLALLKKCIPFFLVLFTLTCVDVGITPDNADARSRSGGRSFSAPSRQPASPVIPKSTQGNFNQRQQTPQQPAGGFGRGLMGGLLGGALGGLLFGSLFGAGGSGMGILPLLLLGGIGYFLYRRFINRPQAPSAGYQAPPFEANRFQSGLGSFGGQTTQTESPTSSPYAVDPVEQGLTAIRQTDPGFDDKYFLEVASDVFFKVQAGWMRRDLDAYRHLLGNQLAAEYADHFAEMREQGQINKLESIAIRNVKIVAAGSTDGEDFITVLFTANLLDYTIDEHTGNVVKGSMTEPVKFAEEWTWARPVRSENWKLEGIEVVSG</sequence>
<keyword evidence="6" id="KW-1185">Reference proteome</keyword>
<feature type="domain" description="Tim44-like" evidence="4">
    <location>
        <begin position="171"/>
        <end position="316"/>
    </location>
</feature>
<dbReference type="InterPro" id="IPR032710">
    <property type="entry name" value="NTF2-like_dom_sf"/>
</dbReference>
<dbReference type="Gene3D" id="3.10.450.240">
    <property type="match status" value="1"/>
</dbReference>
<dbReference type="Pfam" id="PF04280">
    <property type="entry name" value="Tim44"/>
    <property type="match status" value="1"/>
</dbReference>
<feature type="compositionally biased region" description="Low complexity" evidence="1">
    <location>
        <begin position="35"/>
        <end position="46"/>
    </location>
</feature>
<dbReference type="InterPro" id="IPR007379">
    <property type="entry name" value="Tim44-like_dom"/>
</dbReference>
<name>A0A7T6AQD3_9BACT</name>
<feature type="signal peptide" evidence="3">
    <location>
        <begin position="1"/>
        <end position="22"/>
    </location>
</feature>
<reference evidence="5 6" key="1">
    <citation type="submission" date="2020-05" db="EMBL/GenBank/DDBJ databases">
        <title>Complete genome of Desulfobulbus oligotrophicus.</title>
        <authorList>
            <person name="Podar M."/>
        </authorList>
    </citation>
    <scope>NUCLEOTIDE SEQUENCE [LARGE SCALE GENOMIC DNA]</scope>
    <source>
        <strain evidence="5 6">Prop6</strain>
    </source>
</reference>
<feature type="chain" id="PRO_5032343083" evidence="3">
    <location>
        <begin position="23"/>
        <end position="319"/>
    </location>
</feature>
<protein>
    <submittedName>
        <fullName evidence="5">Tim44 domain-containing protein</fullName>
    </submittedName>
</protein>
<feature type="region of interest" description="Disordered" evidence="1">
    <location>
        <begin position="147"/>
        <end position="166"/>
    </location>
</feature>
<keyword evidence="3" id="KW-0732">Signal</keyword>
<gene>
    <name evidence="5" type="ORF">HP555_06910</name>
</gene>
<evidence type="ECO:0000256" key="3">
    <source>
        <dbReference type="SAM" id="SignalP"/>
    </source>
</evidence>
<evidence type="ECO:0000259" key="4">
    <source>
        <dbReference type="SMART" id="SM00978"/>
    </source>
</evidence>
<evidence type="ECO:0000256" key="1">
    <source>
        <dbReference type="SAM" id="MobiDB-lite"/>
    </source>
</evidence>
<dbReference type="RefSeq" id="WP_199264437.1">
    <property type="nucleotide sequence ID" value="NZ_CP054140.1"/>
</dbReference>
<evidence type="ECO:0000313" key="6">
    <source>
        <dbReference type="Proteomes" id="UP000596092"/>
    </source>
</evidence>
<dbReference type="PANTHER" id="PTHR41542:SF1">
    <property type="entry name" value="BLL5807 PROTEIN"/>
    <property type="match status" value="1"/>
</dbReference>
<dbReference type="Proteomes" id="UP000596092">
    <property type="component" value="Chromosome"/>
</dbReference>
<feature type="compositionally biased region" description="Low complexity" evidence="1">
    <location>
        <begin position="154"/>
        <end position="165"/>
    </location>
</feature>
<feature type="compositionally biased region" description="Polar residues" evidence="1">
    <location>
        <begin position="55"/>
        <end position="70"/>
    </location>
</feature>
<evidence type="ECO:0000313" key="5">
    <source>
        <dbReference type="EMBL" id="QQG65616.1"/>
    </source>
</evidence>
<dbReference type="AlphaFoldDB" id="A0A7T6AQD3"/>
<feature type="transmembrane region" description="Helical" evidence="2">
    <location>
        <begin position="87"/>
        <end position="120"/>
    </location>
</feature>
<feature type="region of interest" description="Disordered" evidence="1">
    <location>
        <begin position="31"/>
        <end position="75"/>
    </location>
</feature>
<accession>A0A7T6AQD3</accession>
<keyword evidence="2" id="KW-0472">Membrane</keyword>
<organism evidence="5 6">
    <name type="scientific">Desulfobulbus oligotrophicus</name>
    <dbReference type="NCBI Taxonomy" id="1909699"/>
    <lineage>
        <taxon>Bacteria</taxon>
        <taxon>Pseudomonadati</taxon>
        <taxon>Thermodesulfobacteriota</taxon>
        <taxon>Desulfobulbia</taxon>
        <taxon>Desulfobulbales</taxon>
        <taxon>Desulfobulbaceae</taxon>
        <taxon>Desulfobulbus</taxon>
    </lineage>
</organism>
<keyword evidence="2" id="KW-1133">Transmembrane helix</keyword>
<evidence type="ECO:0000256" key="2">
    <source>
        <dbReference type="SAM" id="Phobius"/>
    </source>
</evidence>
<dbReference type="SUPFAM" id="SSF54427">
    <property type="entry name" value="NTF2-like"/>
    <property type="match status" value="1"/>
</dbReference>
<dbReference type="SMART" id="SM00978">
    <property type="entry name" value="Tim44"/>
    <property type="match status" value="1"/>
</dbReference>
<dbReference type="KEGG" id="dog:HP555_06910"/>
<keyword evidence="2" id="KW-0812">Transmembrane</keyword>